<feature type="transmembrane region" description="Helical" evidence="7">
    <location>
        <begin position="114"/>
        <end position="132"/>
    </location>
</feature>
<feature type="transmembrane region" description="Helical" evidence="7">
    <location>
        <begin position="167"/>
        <end position="187"/>
    </location>
</feature>
<feature type="transmembrane region" description="Helical" evidence="7">
    <location>
        <begin position="30"/>
        <end position="54"/>
    </location>
</feature>
<dbReference type="InterPro" id="IPR010227">
    <property type="entry name" value="NADH_Q_OxRdtase_chainM/4"/>
</dbReference>
<comment type="caution">
    <text evidence="9">The sequence shown here is derived from an EMBL/GenBank/DDBJ whole genome shotgun (WGS) entry which is preliminary data.</text>
</comment>
<proteinExistence type="inferred from homology"/>
<comment type="subcellular location">
    <subcellularLocation>
        <location evidence="1">Endomembrane system</location>
        <topology evidence="1">Multi-pass membrane protein</topology>
    </subcellularLocation>
    <subcellularLocation>
        <location evidence="6">Membrane</location>
        <topology evidence="6">Multi-pass membrane protein</topology>
    </subcellularLocation>
</comment>
<dbReference type="PANTHER" id="PTHR43507">
    <property type="entry name" value="NADH-UBIQUINONE OXIDOREDUCTASE CHAIN 4"/>
    <property type="match status" value="1"/>
</dbReference>
<feature type="transmembrane region" description="Helical" evidence="7">
    <location>
        <begin position="245"/>
        <end position="263"/>
    </location>
</feature>
<evidence type="ECO:0000256" key="4">
    <source>
        <dbReference type="ARBA" id="ARBA00022989"/>
    </source>
</evidence>
<dbReference type="GO" id="GO:0042773">
    <property type="term" value="P:ATP synthesis coupled electron transport"/>
    <property type="evidence" value="ECO:0007669"/>
    <property type="project" value="InterPro"/>
</dbReference>
<organism evidence="9 10">
    <name type="scientific">Geobacter argillaceus</name>
    <dbReference type="NCBI Taxonomy" id="345631"/>
    <lineage>
        <taxon>Bacteria</taxon>
        <taxon>Pseudomonadati</taxon>
        <taxon>Thermodesulfobacteriota</taxon>
        <taxon>Desulfuromonadia</taxon>
        <taxon>Geobacterales</taxon>
        <taxon>Geobacteraceae</taxon>
        <taxon>Geobacter</taxon>
    </lineage>
</organism>
<gene>
    <name evidence="9" type="ORF">JN12_00219</name>
</gene>
<keyword evidence="5 7" id="KW-0472">Membrane</keyword>
<feature type="transmembrane region" description="Helical" evidence="7">
    <location>
        <begin position="6"/>
        <end position="23"/>
    </location>
</feature>
<evidence type="ECO:0000259" key="8">
    <source>
        <dbReference type="Pfam" id="PF00361"/>
    </source>
</evidence>
<evidence type="ECO:0000256" key="3">
    <source>
        <dbReference type="ARBA" id="ARBA00022692"/>
    </source>
</evidence>
<evidence type="ECO:0000313" key="10">
    <source>
        <dbReference type="Proteomes" id="UP000319449"/>
    </source>
</evidence>
<evidence type="ECO:0000256" key="1">
    <source>
        <dbReference type="ARBA" id="ARBA00004127"/>
    </source>
</evidence>
<dbReference type="PRINTS" id="PR01437">
    <property type="entry name" value="NUOXDRDTASE4"/>
</dbReference>
<comment type="similarity">
    <text evidence="2">Belongs to the complex I subunit 4 family.</text>
</comment>
<dbReference type="InterPro" id="IPR003918">
    <property type="entry name" value="NADH_UbQ_OxRdtase"/>
</dbReference>
<dbReference type="GO" id="GO:0003954">
    <property type="term" value="F:NADH dehydrogenase activity"/>
    <property type="evidence" value="ECO:0007669"/>
    <property type="project" value="TreeGrafter"/>
</dbReference>
<accession>A0A562WSI0</accession>
<dbReference type="AlphaFoldDB" id="A0A562WSI0"/>
<evidence type="ECO:0000256" key="6">
    <source>
        <dbReference type="RuleBase" id="RU000320"/>
    </source>
</evidence>
<reference evidence="9 10" key="1">
    <citation type="submission" date="2019-07" db="EMBL/GenBank/DDBJ databases">
        <title>Genomic Encyclopedia of Archaeal and Bacterial Type Strains, Phase II (KMG-II): from individual species to whole genera.</title>
        <authorList>
            <person name="Goeker M."/>
        </authorList>
    </citation>
    <scope>NUCLEOTIDE SEQUENCE [LARGE SCALE GENOMIC DNA]</scope>
    <source>
        <strain evidence="9 10">ATCC BAA-1139</strain>
    </source>
</reference>
<feature type="transmembrane region" description="Helical" evidence="7">
    <location>
        <begin position="334"/>
        <end position="352"/>
    </location>
</feature>
<feature type="transmembrane region" description="Helical" evidence="7">
    <location>
        <begin position="451"/>
        <end position="470"/>
    </location>
</feature>
<dbReference type="InterPro" id="IPR001750">
    <property type="entry name" value="ND/Mrp_TM"/>
</dbReference>
<evidence type="ECO:0000313" key="9">
    <source>
        <dbReference type="EMBL" id="TWJ33545.1"/>
    </source>
</evidence>
<dbReference type="NCBIfam" id="TIGR01972">
    <property type="entry name" value="NDH_I_M"/>
    <property type="match status" value="1"/>
</dbReference>
<dbReference type="GO" id="GO:0015990">
    <property type="term" value="P:electron transport coupled proton transport"/>
    <property type="evidence" value="ECO:0007669"/>
    <property type="project" value="TreeGrafter"/>
</dbReference>
<feature type="transmembrane region" description="Helical" evidence="7">
    <location>
        <begin position="372"/>
        <end position="390"/>
    </location>
</feature>
<dbReference type="RefSeq" id="WP_145017202.1">
    <property type="nucleotide sequence ID" value="NZ_VLLN01000001.1"/>
</dbReference>
<dbReference type="EMBL" id="VLLN01000001">
    <property type="protein sequence ID" value="TWJ33545.1"/>
    <property type="molecule type" value="Genomic_DNA"/>
</dbReference>
<dbReference type="Proteomes" id="UP000319449">
    <property type="component" value="Unassembled WGS sequence"/>
</dbReference>
<dbReference type="PANTHER" id="PTHR43507:SF1">
    <property type="entry name" value="NADH-UBIQUINONE OXIDOREDUCTASE CHAIN 4"/>
    <property type="match status" value="1"/>
</dbReference>
<keyword evidence="10" id="KW-1185">Reference proteome</keyword>
<feature type="transmembrane region" description="Helical" evidence="7">
    <location>
        <begin position="211"/>
        <end position="233"/>
    </location>
</feature>
<dbReference type="GO" id="GO:0008137">
    <property type="term" value="F:NADH dehydrogenase (ubiquinone) activity"/>
    <property type="evidence" value="ECO:0007669"/>
    <property type="project" value="InterPro"/>
</dbReference>
<protein>
    <submittedName>
        <fullName evidence="9">NADH dehydrogenase subunit M</fullName>
    </submittedName>
</protein>
<sequence>MNEAILSLLTFLPLAGAILLLFIPKDNHGLLRGFTLAVTVVTFLASIPLVTGFVPNAEFQFVQKIFWIQAGPFQMNYHVGIDGISLWLVMLTTFIMPIAVLSTWTAVEEKVKGYMFCLLLLQVGMLGAFVSLDLFLFYIFWELMLIPMYFIIGVWGGKNRIYAAVKFFIYTLVGSLLMLVAIIALYFKAGGGDFSLPHFFGLNLDPATQTWMFLAFALAFAIKVPMFPLHTWLPDAHTEAPTAGSVILAAVLLKFGTYGYIRFAMPLFPDAVARFTPLMATLAVIGIIYAALVAMVQEDVKKLVAYSSVAHLGYVMLGIFALNQQGIQGGMLQMLNHGVSTGALFLIVGFIYERRHTRLITDFGGLSKQMPIFATIFMIVTLSSIAVPGTNGFTGEFLILLGSFQSTLRPWAVIATSGIILSAVYMLWMFQRVMFGELNNPKNQKLLDLNAREIALMLPLIFLIFYMGVYPSPFTSRMAPAIDKVIAISKARQNVVAAPVSMPSMPAMPAMPALPMGHQEVAPHGEFK</sequence>
<dbReference type="OrthoDB" id="9805769at2"/>
<dbReference type="GO" id="GO:0012505">
    <property type="term" value="C:endomembrane system"/>
    <property type="evidence" value="ECO:0007669"/>
    <property type="project" value="UniProtKB-SubCell"/>
</dbReference>
<feature type="transmembrane region" description="Helical" evidence="7">
    <location>
        <begin position="84"/>
        <end position="107"/>
    </location>
</feature>
<feature type="transmembrane region" description="Helical" evidence="7">
    <location>
        <begin position="303"/>
        <end position="322"/>
    </location>
</feature>
<feature type="domain" description="NADH:quinone oxidoreductase/Mrp antiporter transmembrane" evidence="8">
    <location>
        <begin position="131"/>
        <end position="418"/>
    </location>
</feature>
<evidence type="ECO:0000256" key="7">
    <source>
        <dbReference type="SAM" id="Phobius"/>
    </source>
</evidence>
<feature type="transmembrane region" description="Helical" evidence="7">
    <location>
        <begin position="410"/>
        <end position="430"/>
    </location>
</feature>
<evidence type="ECO:0000256" key="5">
    <source>
        <dbReference type="ARBA" id="ARBA00023136"/>
    </source>
</evidence>
<keyword evidence="4 7" id="KW-1133">Transmembrane helix</keyword>
<dbReference type="Pfam" id="PF00361">
    <property type="entry name" value="Proton_antipo_M"/>
    <property type="match status" value="1"/>
</dbReference>
<dbReference type="GO" id="GO:0016020">
    <property type="term" value="C:membrane"/>
    <property type="evidence" value="ECO:0007669"/>
    <property type="project" value="UniProtKB-SubCell"/>
</dbReference>
<name>A0A562WSI0_9BACT</name>
<feature type="transmembrane region" description="Helical" evidence="7">
    <location>
        <begin position="275"/>
        <end position="296"/>
    </location>
</feature>
<evidence type="ECO:0000256" key="2">
    <source>
        <dbReference type="ARBA" id="ARBA00009025"/>
    </source>
</evidence>
<keyword evidence="3 6" id="KW-0812">Transmembrane</keyword>
<feature type="transmembrane region" description="Helical" evidence="7">
    <location>
        <begin position="138"/>
        <end position="155"/>
    </location>
</feature>
<dbReference type="GO" id="GO:0048039">
    <property type="term" value="F:ubiquinone binding"/>
    <property type="evidence" value="ECO:0007669"/>
    <property type="project" value="TreeGrafter"/>
</dbReference>
<dbReference type="NCBIfam" id="NF004499">
    <property type="entry name" value="PRK05846.1-3"/>
    <property type="match status" value="1"/>
</dbReference>